<dbReference type="GO" id="GO:0006260">
    <property type="term" value="P:DNA replication"/>
    <property type="evidence" value="ECO:0007669"/>
    <property type="project" value="UniProtKB-KW"/>
</dbReference>
<dbReference type="STRING" id="46914.JP75_02940"/>
<comment type="function">
    <text evidence="10">DNA polymerase III is a complex, multichain enzyme responsible for most of the replicative synthesis in bacteria. This DNA polymerase also exhibits 3' to 5' exonuclease activity. The alpha chain is the DNA polymerase.</text>
</comment>
<evidence type="ECO:0000259" key="13">
    <source>
        <dbReference type="SMART" id="SM00481"/>
    </source>
</evidence>
<evidence type="ECO:0000256" key="7">
    <source>
        <dbReference type="ARBA" id="ARBA00022695"/>
    </source>
</evidence>
<dbReference type="SMART" id="SM00481">
    <property type="entry name" value="POLIIIAc"/>
    <property type="match status" value="1"/>
</dbReference>
<evidence type="ECO:0000256" key="3">
    <source>
        <dbReference type="ARBA" id="ARBA00012417"/>
    </source>
</evidence>
<reference evidence="14 15" key="1">
    <citation type="submission" date="2014-08" db="EMBL/GenBank/DDBJ databases">
        <authorList>
            <person name="Hassan Y.I."/>
            <person name="Lepp D."/>
            <person name="Zhou T."/>
        </authorList>
    </citation>
    <scope>NUCLEOTIDE SEQUENCE [LARGE SCALE GENOMIC DNA]</scope>
    <source>
        <strain evidence="14 15">IFO13584</strain>
    </source>
</reference>
<keyword evidence="7" id="KW-0548">Nucleotidyltransferase</keyword>
<dbReference type="GO" id="GO:0005737">
    <property type="term" value="C:cytoplasm"/>
    <property type="evidence" value="ECO:0007669"/>
    <property type="project" value="UniProtKB-SubCell"/>
</dbReference>
<keyword evidence="5" id="KW-0963">Cytoplasm</keyword>
<comment type="subunit">
    <text evidence="11">DNA polymerase III contains a core (composed of alpha, epsilon and theta chains) that associates with a tau subunit. This core dimerizes to form the POLIII' complex. PolIII' associates with the gamma complex (composed of gamma, delta, delta', psi and chi chains) and with the beta chain to form the complete DNA polymerase III complex.</text>
</comment>
<keyword evidence="9" id="KW-0239">DNA-directed DNA polymerase</keyword>
<dbReference type="PANTHER" id="PTHR32294">
    <property type="entry name" value="DNA POLYMERASE III SUBUNIT ALPHA"/>
    <property type="match status" value="1"/>
</dbReference>
<dbReference type="InterPro" id="IPR029460">
    <property type="entry name" value="DNAPol_HHH"/>
</dbReference>
<evidence type="ECO:0000256" key="12">
    <source>
        <dbReference type="ARBA" id="ARBA00049244"/>
    </source>
</evidence>
<dbReference type="Proteomes" id="UP000028981">
    <property type="component" value="Unassembled WGS sequence"/>
</dbReference>
<dbReference type="Pfam" id="PF02811">
    <property type="entry name" value="PHP"/>
    <property type="match status" value="1"/>
</dbReference>
<feature type="domain" description="Polymerase/histidinol phosphatase N-terminal" evidence="13">
    <location>
        <begin position="7"/>
        <end position="74"/>
    </location>
</feature>
<evidence type="ECO:0000256" key="5">
    <source>
        <dbReference type="ARBA" id="ARBA00022490"/>
    </source>
</evidence>
<dbReference type="InterPro" id="IPR040982">
    <property type="entry name" value="DNA_pol3_finger"/>
</dbReference>
<evidence type="ECO:0000256" key="8">
    <source>
        <dbReference type="ARBA" id="ARBA00022705"/>
    </source>
</evidence>
<dbReference type="PANTHER" id="PTHR32294:SF0">
    <property type="entry name" value="DNA POLYMERASE III SUBUNIT ALPHA"/>
    <property type="match status" value="1"/>
</dbReference>
<dbReference type="Pfam" id="PF07733">
    <property type="entry name" value="DNA_pol3_alpha"/>
    <property type="match status" value="1"/>
</dbReference>
<dbReference type="RefSeq" id="WP_035078946.1">
    <property type="nucleotide sequence ID" value="NZ_JQGC01000002.1"/>
</dbReference>
<evidence type="ECO:0000256" key="1">
    <source>
        <dbReference type="ARBA" id="ARBA00004496"/>
    </source>
</evidence>
<keyword evidence="6" id="KW-0808">Transferase</keyword>
<evidence type="ECO:0000313" key="14">
    <source>
        <dbReference type="EMBL" id="KFL32523.1"/>
    </source>
</evidence>
<dbReference type="InterPro" id="IPR003141">
    <property type="entry name" value="Pol/His_phosphatase_N"/>
</dbReference>
<evidence type="ECO:0000256" key="4">
    <source>
        <dbReference type="ARBA" id="ARBA00019114"/>
    </source>
</evidence>
<comment type="similarity">
    <text evidence="2">Belongs to the DNA polymerase type-C family. DnaE subfamily.</text>
</comment>
<dbReference type="InterPro" id="IPR041931">
    <property type="entry name" value="DNA_pol3_alpha_thumb_dom"/>
</dbReference>
<dbReference type="InterPro" id="IPR049821">
    <property type="entry name" value="PolIIIA_DnaE1_PHP"/>
</dbReference>
<dbReference type="OrthoDB" id="9803237at2"/>
<evidence type="ECO:0000256" key="6">
    <source>
        <dbReference type="ARBA" id="ARBA00022679"/>
    </source>
</evidence>
<dbReference type="Pfam" id="PF17657">
    <property type="entry name" value="DNA_pol3_finger"/>
    <property type="match status" value="1"/>
</dbReference>
<dbReference type="NCBIfam" id="NF004226">
    <property type="entry name" value="PRK05673.1"/>
    <property type="match status" value="1"/>
</dbReference>
<dbReference type="GO" id="GO:0008408">
    <property type="term" value="F:3'-5' exonuclease activity"/>
    <property type="evidence" value="ECO:0007669"/>
    <property type="project" value="InterPro"/>
</dbReference>
<dbReference type="CDD" id="cd04485">
    <property type="entry name" value="DnaE_OBF"/>
    <property type="match status" value="1"/>
</dbReference>
<dbReference type="CDD" id="cd07433">
    <property type="entry name" value="PHP_PolIIIA_DnaE1"/>
    <property type="match status" value="1"/>
</dbReference>
<accession>A0A087M6M0</accession>
<dbReference type="SUPFAM" id="SSF160975">
    <property type="entry name" value="AF1531-like"/>
    <property type="match status" value="1"/>
</dbReference>
<comment type="caution">
    <text evidence="14">The sequence shown here is derived from an EMBL/GenBank/DDBJ whole genome shotgun (WGS) entry which is preliminary data.</text>
</comment>
<dbReference type="EC" id="2.7.7.7" evidence="3"/>
<evidence type="ECO:0000256" key="11">
    <source>
        <dbReference type="ARBA" id="ARBA00026073"/>
    </source>
</evidence>
<proteinExistence type="inferred from homology"/>
<dbReference type="Pfam" id="PF14579">
    <property type="entry name" value="HHH_6"/>
    <property type="match status" value="1"/>
</dbReference>
<evidence type="ECO:0000256" key="10">
    <source>
        <dbReference type="ARBA" id="ARBA00025611"/>
    </source>
</evidence>
<keyword evidence="8" id="KW-0235">DNA replication</keyword>
<dbReference type="InterPro" id="IPR011708">
    <property type="entry name" value="DNA_pol3_alpha_NTPase_dom"/>
</dbReference>
<dbReference type="InterPro" id="IPR004805">
    <property type="entry name" value="DnaE2/DnaE/PolC"/>
</dbReference>
<evidence type="ECO:0000313" key="15">
    <source>
        <dbReference type="Proteomes" id="UP000028981"/>
    </source>
</evidence>
<dbReference type="SUPFAM" id="SSF89550">
    <property type="entry name" value="PHP domain-like"/>
    <property type="match status" value="1"/>
</dbReference>
<dbReference type="EMBL" id="JQGC01000002">
    <property type="protein sequence ID" value="KFL32523.1"/>
    <property type="molecule type" value="Genomic_DNA"/>
</dbReference>
<dbReference type="InterPro" id="IPR004013">
    <property type="entry name" value="PHP_dom"/>
</dbReference>
<dbReference type="Gene3D" id="1.10.10.1600">
    <property type="entry name" value="Bacterial DNA polymerase III alpha subunit, thumb domain"/>
    <property type="match status" value="1"/>
</dbReference>
<protein>
    <recommendedName>
        <fullName evidence="4">DNA polymerase III subunit alpha</fullName>
        <ecNumber evidence="3">2.7.7.7</ecNumber>
    </recommendedName>
</protein>
<dbReference type="InterPro" id="IPR016195">
    <property type="entry name" value="Pol/histidinol_Pase-like"/>
</dbReference>
<dbReference type="NCBIfam" id="TIGR00594">
    <property type="entry name" value="polc"/>
    <property type="match status" value="1"/>
</dbReference>
<organism evidence="14 15">
    <name type="scientific">Devosia riboflavina</name>
    <dbReference type="NCBI Taxonomy" id="46914"/>
    <lineage>
        <taxon>Bacteria</taxon>
        <taxon>Pseudomonadati</taxon>
        <taxon>Pseudomonadota</taxon>
        <taxon>Alphaproteobacteria</taxon>
        <taxon>Hyphomicrobiales</taxon>
        <taxon>Devosiaceae</taxon>
        <taxon>Devosia</taxon>
    </lineage>
</organism>
<gene>
    <name evidence="14" type="ORF">JP75_02940</name>
</gene>
<comment type="subcellular location">
    <subcellularLocation>
        <location evidence="1">Cytoplasm</location>
    </subcellularLocation>
</comment>
<dbReference type="Gene3D" id="3.20.20.140">
    <property type="entry name" value="Metal-dependent hydrolases"/>
    <property type="match status" value="1"/>
</dbReference>
<name>A0A087M6M0_9HYPH</name>
<sequence length="1151" mass="127520">MRGPGFIHLHVHSAFSLLEGAVQLESILKLAAADAQPALGLADTANLFGALEFSEKATKKGIQPLIGVELAIDFAAAEERVSERGHVAWNGKSSVVMMAQSEEGFANMSRLVSRAYMQGENGLARAKLDWLTPESLSGMICLSGGPEGAIDMPFAHGQDANAIRRLDRLADLFGDRLYIELQRHGRPQEINVEPRLIDYAYRKGIPLVATNEPFFKSAKEYEAHDALLAIAGGTVLAQTERRKLNDQYYFKTRAEMIELFADLPEALDSTIEIARRVAYRPRTRGPILPKFAAGSHDTEEAVVAAEAAALREISVTGLDARLAAHGPGPGKTEQEYRERLDFELNVIEKMKFPGYFLIVADFIQWAKAQGIPVGPGRGSGAGSLVAYATTITDLDPLRYNLLFERFLNPERVSMPDFDIDFCQDRREEVIEYVQKKYGAEQVAQIITFGSLQARAVLRDVGRVLQMPYGQVDRICKLVPANPADPWTIERTMNEVPQFKQMAEEDETVGQLVEIAKSLEGLFRHASTHAAGIVIGDRPLQELLPLYRDPRSEMPVTQYNLKWVEPAGLVKFDFLGLKTLTTIQYAVEMVRQRGIALDIDAIPIDDAATYNLYARGDTYGIFQFESGGMRRALMDLKPDRIEDLIAMNALYRPGPMDNIPSFIDRKHGREEVEYPHPKLSEVLDETYGIIVYQEQVMQIAQLLSGYSLGEADMLRRAMGKKIKAEMDNQRIRFREGSGPQGVSEALADQIFDLLAKFANYGFNKSHAAAYAWVSYQTAYLKQHFPHEFYAASMTLDMAQTDKLSDFRREAGKKKIEVVPPCVNASEVVFSVKNDRIHYGLSAVKGVGRAVAEHIVEVRGDKPFKDLGDFARRVDPKAINKRTLETLVNAGAFDALVERREIAFAAMDQVVGTAQALTTERNEGQWNMFASSEPEPFRLPSGVPVWNSTERADRELSAIGFHLSAHPLDAYSDLFERLRVQRWSDFERAVKDGASAGRMAGTISSRNDRRTRKGTPMMILSLSDQSGTFEVIAFSEQITQFGAILQPGNSVILEVGAQERAEGISLMLNGAKPIEGLAESIDRRLTIFTASEKALGPVSAQLKRGGNGTVSFVVIRDAGAREYEIELPGKYSVSAEVAGGIKALDGITDVRFN</sequence>
<evidence type="ECO:0000256" key="9">
    <source>
        <dbReference type="ARBA" id="ARBA00022932"/>
    </source>
</evidence>
<evidence type="ECO:0000256" key="2">
    <source>
        <dbReference type="ARBA" id="ARBA00009496"/>
    </source>
</evidence>
<dbReference type="AlphaFoldDB" id="A0A087M6M0"/>
<dbReference type="GO" id="GO:0003887">
    <property type="term" value="F:DNA-directed DNA polymerase activity"/>
    <property type="evidence" value="ECO:0007669"/>
    <property type="project" value="UniProtKB-KW"/>
</dbReference>
<comment type="catalytic activity">
    <reaction evidence="12">
        <text>DNA(n) + a 2'-deoxyribonucleoside 5'-triphosphate = DNA(n+1) + diphosphate</text>
        <dbReference type="Rhea" id="RHEA:22508"/>
        <dbReference type="Rhea" id="RHEA-COMP:17339"/>
        <dbReference type="Rhea" id="RHEA-COMP:17340"/>
        <dbReference type="ChEBI" id="CHEBI:33019"/>
        <dbReference type="ChEBI" id="CHEBI:61560"/>
        <dbReference type="ChEBI" id="CHEBI:173112"/>
        <dbReference type="EC" id="2.7.7.7"/>
    </reaction>
</comment>
<dbReference type="Gene3D" id="1.10.150.870">
    <property type="match status" value="1"/>
</dbReference>
<keyword evidence="15" id="KW-1185">Reference proteome</keyword>